<dbReference type="InterPro" id="IPR024072">
    <property type="entry name" value="DHFR-like_dom_sf"/>
</dbReference>
<reference evidence="2" key="1">
    <citation type="journal article" date="2019" name="PLoS Negl. Trop. Dis.">
        <title>Revisiting the worldwide diversity of Leptospira species in the environment.</title>
        <authorList>
            <person name="Vincent A.T."/>
            <person name="Schiettekatte O."/>
            <person name="Bourhy P."/>
            <person name="Veyrier F.J."/>
            <person name="Picardeau M."/>
        </authorList>
    </citation>
    <scope>NUCLEOTIDE SEQUENCE [LARGE SCALE GENOMIC DNA]</scope>
    <source>
        <strain evidence="2">201601109</strain>
    </source>
</reference>
<dbReference type="AlphaFoldDB" id="A0A6H3NP98"/>
<keyword evidence="3" id="KW-1185">Reference proteome</keyword>
<dbReference type="Gene3D" id="3.40.430.10">
    <property type="entry name" value="Dihydrofolate Reductase, subunit A"/>
    <property type="match status" value="1"/>
</dbReference>
<dbReference type="Pfam" id="PF01872">
    <property type="entry name" value="RibD_C"/>
    <property type="match status" value="1"/>
</dbReference>
<dbReference type="SUPFAM" id="SSF53597">
    <property type="entry name" value="Dihydrofolate reductase-like"/>
    <property type="match status" value="1"/>
</dbReference>
<gene>
    <name evidence="2" type="ORF">EHR08_11050</name>
</gene>
<dbReference type="InterPro" id="IPR050765">
    <property type="entry name" value="Riboflavin_Biosynth_HTPR"/>
</dbReference>
<dbReference type="OrthoDB" id="195113at2"/>
<comment type="caution">
    <text evidence="2">The sequence shown here is derived from an EMBL/GenBank/DDBJ whole genome shotgun (WGS) entry which is preliminary data.</text>
</comment>
<evidence type="ECO:0000259" key="1">
    <source>
        <dbReference type="Pfam" id="PF01872"/>
    </source>
</evidence>
<dbReference type="GO" id="GO:0008703">
    <property type="term" value="F:5-amino-6-(5-phosphoribosylamino)uracil reductase activity"/>
    <property type="evidence" value="ECO:0007669"/>
    <property type="project" value="InterPro"/>
</dbReference>
<organism evidence="2 3">
    <name type="scientific">Leptospira bandrabouensis</name>
    <dbReference type="NCBI Taxonomy" id="2484903"/>
    <lineage>
        <taxon>Bacteria</taxon>
        <taxon>Pseudomonadati</taxon>
        <taxon>Spirochaetota</taxon>
        <taxon>Spirochaetia</taxon>
        <taxon>Leptospirales</taxon>
        <taxon>Leptospiraceae</taxon>
        <taxon>Leptospira</taxon>
    </lineage>
</organism>
<dbReference type="PANTHER" id="PTHR38011">
    <property type="entry name" value="DIHYDROFOLATE REDUCTASE FAMILY PROTEIN (AFU_ORTHOLOGUE AFUA_8G06820)"/>
    <property type="match status" value="1"/>
</dbReference>
<evidence type="ECO:0000313" key="3">
    <source>
        <dbReference type="Proteomes" id="UP000297649"/>
    </source>
</evidence>
<dbReference type="GO" id="GO:0009231">
    <property type="term" value="P:riboflavin biosynthetic process"/>
    <property type="evidence" value="ECO:0007669"/>
    <property type="project" value="InterPro"/>
</dbReference>
<dbReference type="Proteomes" id="UP000297649">
    <property type="component" value="Unassembled WGS sequence"/>
</dbReference>
<dbReference type="RefSeq" id="WP_135744441.1">
    <property type="nucleotide sequence ID" value="NZ_RQHT01000013.1"/>
</dbReference>
<protein>
    <submittedName>
        <fullName evidence="2">Dihydrofolate reductase</fullName>
    </submittedName>
</protein>
<dbReference type="EMBL" id="RQHU01000013">
    <property type="protein sequence ID" value="TGN13646.1"/>
    <property type="molecule type" value="Genomic_DNA"/>
</dbReference>
<dbReference type="InterPro" id="IPR002734">
    <property type="entry name" value="RibDG_C"/>
</dbReference>
<dbReference type="PANTHER" id="PTHR38011:SF11">
    <property type="entry name" value="2,5-DIAMINO-6-RIBOSYLAMINO-4(3H)-PYRIMIDINONE 5'-PHOSPHATE REDUCTASE"/>
    <property type="match status" value="1"/>
</dbReference>
<name>A0A6H3NP98_9LEPT</name>
<evidence type="ECO:0000313" key="2">
    <source>
        <dbReference type="EMBL" id="TGN13646.1"/>
    </source>
</evidence>
<sequence>MIKYKAFIASSLDGFIARSDGSINWLASEKYTLENNDLGYTLFMQSIDCIVMGRATFETVLQFEPYPFPTVPVFVLTHNSEYRIQSNHPISIFNGTLENLTFELEKRQFKSVYVDGGQVIQSFVSKQMLSEIILTRIPVLLGSGLPLFGHLAQDQNLKHIKTIAYANGFVQSEYHFS</sequence>
<accession>A0A6H3NP98</accession>
<feature type="domain" description="Bacterial bifunctional deaminase-reductase C-terminal" evidence="1">
    <location>
        <begin position="7"/>
        <end position="170"/>
    </location>
</feature>
<proteinExistence type="predicted"/>